<proteinExistence type="predicted"/>
<evidence type="ECO:0000313" key="1">
    <source>
        <dbReference type="EMBL" id="KFZ37807.1"/>
    </source>
</evidence>
<dbReference type="Proteomes" id="UP000029264">
    <property type="component" value="Unassembled WGS sequence"/>
</dbReference>
<dbReference type="OrthoDB" id="5298707at2"/>
<dbReference type="RefSeq" id="WP_037441661.1">
    <property type="nucleotide sequence ID" value="NZ_JPEO01000004.1"/>
</dbReference>
<protein>
    <recommendedName>
        <fullName evidence="3">LysM domain-containing protein</fullName>
    </recommendedName>
</protein>
<organism evidence="1 2">
    <name type="scientific">Shewanella mangrovi</name>
    <dbReference type="NCBI Taxonomy" id="1515746"/>
    <lineage>
        <taxon>Bacteria</taxon>
        <taxon>Pseudomonadati</taxon>
        <taxon>Pseudomonadota</taxon>
        <taxon>Gammaproteobacteria</taxon>
        <taxon>Alteromonadales</taxon>
        <taxon>Shewanellaceae</taxon>
        <taxon>Shewanella</taxon>
    </lineage>
</organism>
<dbReference type="STRING" id="1515746.HR45_08095"/>
<dbReference type="eggNOG" id="COG3170">
    <property type="taxonomic scope" value="Bacteria"/>
</dbReference>
<reference evidence="1 2" key="1">
    <citation type="submission" date="2014-06" db="EMBL/GenBank/DDBJ databases">
        <title>Shewanella sp. YQH10.</title>
        <authorList>
            <person name="Liu Y."/>
            <person name="Zeng R."/>
        </authorList>
    </citation>
    <scope>NUCLEOTIDE SEQUENCE [LARGE SCALE GENOMIC DNA]</scope>
    <source>
        <strain evidence="1 2">YQH10</strain>
    </source>
</reference>
<accession>A0A094JF25</accession>
<evidence type="ECO:0008006" key="3">
    <source>
        <dbReference type="Google" id="ProtNLM"/>
    </source>
</evidence>
<comment type="caution">
    <text evidence="1">The sequence shown here is derived from an EMBL/GenBank/DDBJ whole genome shotgun (WGS) entry which is preliminary data.</text>
</comment>
<dbReference type="AlphaFoldDB" id="A0A094JF25"/>
<sequence>MKSQVNLLSSIIVAVVMLFNNCWADTSHVSINQRLFDLGKIPLLKLNIVSDATDTDRFQFILQQQAGAERLMVDRINDFMYLLQGVDEVTDPKAQLLVKEYRQQVWVEVATLPLFADGVPVGNPPAGKKLSLYRDVNGSDATTEVIATPKVNTTTAVKSAAAEAAIQSASAKAKLPELQQRCLLEYDGKQTLWRLASRYAKEWHTNIYAAALGILEANPQAFYQGNPASLRSDAKLRCPSESILAQYADKTVAEKKFDALL</sequence>
<evidence type="ECO:0000313" key="2">
    <source>
        <dbReference type="Proteomes" id="UP000029264"/>
    </source>
</evidence>
<gene>
    <name evidence="1" type="ORF">HR45_08095</name>
</gene>
<dbReference type="EMBL" id="JPEO01000004">
    <property type="protein sequence ID" value="KFZ37807.1"/>
    <property type="molecule type" value="Genomic_DNA"/>
</dbReference>
<name>A0A094JF25_9GAMM</name>
<keyword evidence="2" id="KW-1185">Reference proteome</keyword>